<proteinExistence type="predicted"/>
<protein>
    <submittedName>
        <fullName evidence="2">JmjC domain-containing protein</fullName>
    </submittedName>
</protein>
<name>A0AC35GX04_9BILA</name>
<dbReference type="Proteomes" id="UP000887580">
    <property type="component" value="Unplaced"/>
</dbReference>
<evidence type="ECO:0000313" key="2">
    <source>
        <dbReference type="WBParaSite" id="PS1159_v2.g966.t1"/>
    </source>
</evidence>
<accession>A0AC35GX04</accession>
<dbReference type="WBParaSite" id="PS1159_v2.g966.t1">
    <property type="protein sequence ID" value="PS1159_v2.g966.t1"/>
    <property type="gene ID" value="PS1159_v2.g966"/>
</dbReference>
<organism evidence="1 2">
    <name type="scientific">Panagrolaimus sp. PS1159</name>
    <dbReference type="NCBI Taxonomy" id="55785"/>
    <lineage>
        <taxon>Eukaryota</taxon>
        <taxon>Metazoa</taxon>
        <taxon>Ecdysozoa</taxon>
        <taxon>Nematoda</taxon>
        <taxon>Chromadorea</taxon>
        <taxon>Rhabditida</taxon>
        <taxon>Tylenchina</taxon>
        <taxon>Panagrolaimomorpha</taxon>
        <taxon>Panagrolaimoidea</taxon>
        <taxon>Panagrolaimidae</taxon>
        <taxon>Panagrolaimus</taxon>
    </lineage>
</organism>
<evidence type="ECO:0000313" key="1">
    <source>
        <dbReference type="Proteomes" id="UP000887580"/>
    </source>
</evidence>
<sequence length="618" mass="71735">SAMDSAAKSNPDFPVGWNMHNLPGKLTELLQDSLPIYGVSTAMCYAGELATWSMAHVENGDMLSANLLLKFSAGKAWTGYNPSEEKKINPFLATGPRKKCISPLLHVDIMFDNELYDDKEMQWYYCIQRPGDIVITNPMGVHQVHNLGYNIAEATNFISRDYRCIARRRKACQCPGRLTLYKDFEQWNTLAHFVYDGELEILEATFATANLPAEDVREMYRTIPSQNPWAQMEDSEEEMEPDLGDVVVTPMESLNNVVNAVINNQNEAHDQQDSVDLFADENEESEHLNENEPVEEIQLFKANEPVQQPHPMEQSQPMQESQPMEQSQPMQESQPMEQSQPMQESQPMQGSQPVEDVCSSSQDPNPRINQRARDDAIIAAAYNAIKNMNNATQRQIRADARADWLSQRQRQAGSSYHPRERERSPRTRADEIRANKRITDTFKESRENARNSYEERNPGRNEYRIRDSGPVNIWFKGKLQDCREVIKRAKPRIEEFKATGKWFRKINFSQNMANAEAKIEMLHRRRLLFNALVKMYHHCPRVLQERIEEGYYEKDVIRDFIMYNNVQHRDLLSAALESLNADMEYWNRIFASEDLWNEEFGVDKHYRIPSLDWCTKNF</sequence>
<reference evidence="2" key="1">
    <citation type="submission" date="2022-11" db="UniProtKB">
        <authorList>
            <consortium name="WormBaseParasite"/>
        </authorList>
    </citation>
    <scope>IDENTIFICATION</scope>
</reference>